<sequence length="274" mass="30558">MEQIKHTHVQVRGLRLHVAEIGTGTKVVLFLHGFPEIWYTWRHQMVAVAEAGYRAIAIDFRGYGLSDQPPEPEKGTLMDLVDDVVALLDTLGISKVFLVGKDFGALPISLLAALHPDRVSAFVTLGVPFMLPGANAVQNHLMPKVAGDDQEIMDLVDPSTPLPPWFSEEDLAVYASLYEKSGFRYPLQVPYRSLVIDSGITCPKVKCPALFIMGEKDYVLKFVGMEDYIRSGQVKNFVPELSILFLEEGSHFVHEQLPEQVNAILIDFLNKHSN</sequence>
<evidence type="ECO:0000256" key="1">
    <source>
        <dbReference type="ARBA" id="ARBA00022801"/>
    </source>
</evidence>
<proteinExistence type="inferred from homology"/>
<dbReference type="PANTHER" id="PTHR43329">
    <property type="entry name" value="EPOXIDE HYDROLASE"/>
    <property type="match status" value="1"/>
</dbReference>
<dbReference type="SUPFAM" id="SSF53474">
    <property type="entry name" value="alpha/beta-Hydrolases"/>
    <property type="match status" value="1"/>
</dbReference>
<dbReference type="AlphaFoldDB" id="A0A6A6K4V9"/>
<feature type="domain" description="AB hydrolase-1" evidence="3">
    <location>
        <begin position="27"/>
        <end position="138"/>
    </location>
</feature>
<name>A0A6A6K4V9_HEVBR</name>
<dbReference type="PRINTS" id="PR00412">
    <property type="entry name" value="EPOXHYDRLASE"/>
</dbReference>
<reference evidence="4 5" key="1">
    <citation type="journal article" date="2020" name="Mol. Plant">
        <title>The Chromosome-Based Rubber Tree Genome Provides New Insights into Spurge Genome Evolution and Rubber Biosynthesis.</title>
        <authorList>
            <person name="Liu J."/>
            <person name="Shi C."/>
            <person name="Shi C.C."/>
            <person name="Li W."/>
            <person name="Zhang Q.J."/>
            <person name="Zhang Y."/>
            <person name="Li K."/>
            <person name="Lu H.F."/>
            <person name="Shi C."/>
            <person name="Zhu S.T."/>
            <person name="Xiao Z.Y."/>
            <person name="Nan H."/>
            <person name="Yue Y."/>
            <person name="Zhu X.G."/>
            <person name="Wu Y."/>
            <person name="Hong X.N."/>
            <person name="Fan G.Y."/>
            <person name="Tong Y."/>
            <person name="Zhang D."/>
            <person name="Mao C.L."/>
            <person name="Liu Y.L."/>
            <person name="Hao S.J."/>
            <person name="Liu W.Q."/>
            <person name="Lv M.Q."/>
            <person name="Zhang H.B."/>
            <person name="Liu Y."/>
            <person name="Hu-Tang G.R."/>
            <person name="Wang J.P."/>
            <person name="Wang J.H."/>
            <person name="Sun Y.H."/>
            <person name="Ni S.B."/>
            <person name="Chen W.B."/>
            <person name="Zhang X.C."/>
            <person name="Jiao Y.N."/>
            <person name="Eichler E.E."/>
            <person name="Li G.H."/>
            <person name="Liu X."/>
            <person name="Gao L.Z."/>
        </authorList>
    </citation>
    <scope>NUCLEOTIDE SEQUENCE [LARGE SCALE GENOMIC DNA]</scope>
    <source>
        <strain evidence="5">cv. GT1</strain>
        <tissue evidence="4">Leaf</tissue>
    </source>
</reference>
<dbReference type="Pfam" id="PF00561">
    <property type="entry name" value="Abhydrolase_1"/>
    <property type="match status" value="1"/>
</dbReference>
<protein>
    <recommendedName>
        <fullName evidence="3">AB hydrolase-1 domain-containing protein</fullName>
    </recommendedName>
</protein>
<evidence type="ECO:0000313" key="5">
    <source>
        <dbReference type="Proteomes" id="UP000467840"/>
    </source>
</evidence>
<gene>
    <name evidence="4" type="ORF">GH714_043556</name>
</gene>
<comment type="similarity">
    <text evidence="2">Belongs to the AB hydrolase superfamily. Epoxide hydrolase family.</text>
</comment>
<keyword evidence="5" id="KW-1185">Reference proteome</keyword>
<dbReference type="Proteomes" id="UP000467840">
    <property type="component" value="Unassembled WGS sequence"/>
</dbReference>
<dbReference type="InterPro" id="IPR000073">
    <property type="entry name" value="AB_hydrolase_1"/>
</dbReference>
<keyword evidence="1" id="KW-0378">Hydrolase</keyword>
<dbReference type="Gene3D" id="3.40.50.1820">
    <property type="entry name" value="alpha/beta hydrolase"/>
    <property type="match status" value="1"/>
</dbReference>
<dbReference type="InterPro" id="IPR000639">
    <property type="entry name" value="Epox_hydrolase-like"/>
</dbReference>
<dbReference type="PRINTS" id="PR00111">
    <property type="entry name" value="ABHYDROLASE"/>
</dbReference>
<evidence type="ECO:0000259" key="3">
    <source>
        <dbReference type="Pfam" id="PF00561"/>
    </source>
</evidence>
<comment type="caution">
    <text evidence="4">The sequence shown here is derived from an EMBL/GenBank/DDBJ whole genome shotgun (WGS) entry which is preliminary data.</text>
</comment>
<evidence type="ECO:0000313" key="4">
    <source>
        <dbReference type="EMBL" id="KAF2283218.1"/>
    </source>
</evidence>
<evidence type="ECO:0000256" key="2">
    <source>
        <dbReference type="ARBA" id="ARBA00038334"/>
    </source>
</evidence>
<dbReference type="InterPro" id="IPR029058">
    <property type="entry name" value="AB_hydrolase_fold"/>
</dbReference>
<organism evidence="4 5">
    <name type="scientific">Hevea brasiliensis</name>
    <name type="common">Para rubber tree</name>
    <name type="synonym">Siphonia brasiliensis</name>
    <dbReference type="NCBI Taxonomy" id="3981"/>
    <lineage>
        <taxon>Eukaryota</taxon>
        <taxon>Viridiplantae</taxon>
        <taxon>Streptophyta</taxon>
        <taxon>Embryophyta</taxon>
        <taxon>Tracheophyta</taxon>
        <taxon>Spermatophyta</taxon>
        <taxon>Magnoliopsida</taxon>
        <taxon>eudicotyledons</taxon>
        <taxon>Gunneridae</taxon>
        <taxon>Pentapetalae</taxon>
        <taxon>rosids</taxon>
        <taxon>fabids</taxon>
        <taxon>Malpighiales</taxon>
        <taxon>Euphorbiaceae</taxon>
        <taxon>Crotonoideae</taxon>
        <taxon>Micrandreae</taxon>
        <taxon>Hevea</taxon>
    </lineage>
</organism>
<dbReference type="GO" id="GO:0016787">
    <property type="term" value="F:hydrolase activity"/>
    <property type="evidence" value="ECO:0007669"/>
    <property type="project" value="UniProtKB-KW"/>
</dbReference>
<dbReference type="EMBL" id="JAAGAX010000020">
    <property type="protein sequence ID" value="KAF2283218.1"/>
    <property type="molecule type" value="Genomic_DNA"/>
</dbReference>
<accession>A0A6A6K4V9</accession>